<dbReference type="STRING" id="1801990.A2V69_00790"/>
<feature type="domain" description="Phosphoesterase HXTX" evidence="3">
    <location>
        <begin position="101"/>
        <end position="178"/>
    </location>
</feature>
<sequence length="188" mass="21848">MNRRRLFIAVNLPENVKTKLSRYRDKWYDLEPKSINWVRKDNLHITLVFLGYMADDGMYEICQIMKDVVKRHEPFSIKLERIIVGPPKATPRMFWVEGAKSQGLAELQRDLEDSIAGRTYYKKEGRAYSSHITLARFKYEAAKKIKEAGEINEPINIEIPVETIELMQSNLSRTGPEYVVLESVELGI</sequence>
<dbReference type="NCBIfam" id="TIGR02258">
    <property type="entry name" value="2_5_ligase"/>
    <property type="match status" value="1"/>
</dbReference>
<comment type="function">
    <text evidence="2">Hydrolyzes RNA 2',3'-cyclic phosphodiester to an RNA 2'-phosphomonoester.</text>
</comment>
<keyword evidence="4" id="KW-0436">Ligase</keyword>
<evidence type="ECO:0000256" key="2">
    <source>
        <dbReference type="HAMAP-Rule" id="MF_01940"/>
    </source>
</evidence>
<keyword evidence="1 2" id="KW-0378">Hydrolase</keyword>
<feature type="short sequence motif" description="HXTX 1" evidence="2">
    <location>
        <begin position="44"/>
        <end position="47"/>
    </location>
</feature>
<name>A0A1G2F3W0_9BACT</name>
<feature type="domain" description="Phosphoesterase HXTX" evidence="3">
    <location>
        <begin position="11"/>
        <end position="95"/>
    </location>
</feature>
<evidence type="ECO:0000259" key="3">
    <source>
        <dbReference type="Pfam" id="PF02834"/>
    </source>
</evidence>
<comment type="similarity">
    <text evidence="2">Belongs to the 2H phosphoesterase superfamily. ThpR family.</text>
</comment>
<organism evidence="4 5">
    <name type="scientific">Candidatus Portnoybacteria bacterium RBG_13_40_8</name>
    <dbReference type="NCBI Taxonomy" id="1801990"/>
    <lineage>
        <taxon>Bacteria</taxon>
        <taxon>Candidatus Portnoyibacteriota</taxon>
    </lineage>
</organism>
<dbReference type="InterPro" id="IPR004175">
    <property type="entry name" value="RNA_CPDase"/>
</dbReference>
<feature type="active site" description="Proton acceptor" evidence="2">
    <location>
        <position position="131"/>
    </location>
</feature>
<dbReference type="AlphaFoldDB" id="A0A1G2F3W0"/>
<dbReference type="GO" id="GO:0004113">
    <property type="term" value="F:2',3'-cyclic-nucleotide 3'-phosphodiesterase activity"/>
    <property type="evidence" value="ECO:0007669"/>
    <property type="project" value="InterPro"/>
</dbReference>
<gene>
    <name evidence="4" type="ORF">A2V69_00790</name>
</gene>
<proteinExistence type="inferred from homology"/>
<evidence type="ECO:0000313" key="4">
    <source>
        <dbReference type="EMBL" id="OGZ32719.1"/>
    </source>
</evidence>
<dbReference type="GO" id="GO:0016874">
    <property type="term" value="F:ligase activity"/>
    <property type="evidence" value="ECO:0007669"/>
    <property type="project" value="UniProtKB-KW"/>
</dbReference>
<dbReference type="InterPro" id="IPR014051">
    <property type="entry name" value="Phosphoesterase_HXTX"/>
</dbReference>
<dbReference type="PANTHER" id="PTHR35561:SF1">
    <property type="entry name" value="RNA 2',3'-CYCLIC PHOSPHODIESTERASE"/>
    <property type="match status" value="1"/>
</dbReference>
<comment type="catalytic activity">
    <reaction evidence="2">
        <text>a 3'-end 2',3'-cyclophospho-ribonucleotide-RNA + H2O = a 3'-end 2'-phospho-ribonucleotide-RNA + H(+)</text>
        <dbReference type="Rhea" id="RHEA:11828"/>
        <dbReference type="Rhea" id="RHEA-COMP:10464"/>
        <dbReference type="Rhea" id="RHEA-COMP:17353"/>
        <dbReference type="ChEBI" id="CHEBI:15377"/>
        <dbReference type="ChEBI" id="CHEBI:15378"/>
        <dbReference type="ChEBI" id="CHEBI:83064"/>
        <dbReference type="ChEBI" id="CHEBI:173113"/>
        <dbReference type="EC" id="3.1.4.58"/>
    </reaction>
</comment>
<dbReference type="Proteomes" id="UP000177810">
    <property type="component" value="Unassembled WGS sequence"/>
</dbReference>
<dbReference type="PANTHER" id="PTHR35561">
    <property type="entry name" value="RNA 2',3'-CYCLIC PHOSPHODIESTERASE"/>
    <property type="match status" value="1"/>
</dbReference>
<accession>A0A1G2F3W0</accession>
<reference evidence="4 5" key="1">
    <citation type="journal article" date="2016" name="Nat. Commun.">
        <title>Thousands of microbial genomes shed light on interconnected biogeochemical processes in an aquifer system.</title>
        <authorList>
            <person name="Anantharaman K."/>
            <person name="Brown C.T."/>
            <person name="Hug L.A."/>
            <person name="Sharon I."/>
            <person name="Castelle C.J."/>
            <person name="Probst A.J."/>
            <person name="Thomas B.C."/>
            <person name="Singh A."/>
            <person name="Wilkins M.J."/>
            <person name="Karaoz U."/>
            <person name="Brodie E.L."/>
            <person name="Williams K.H."/>
            <person name="Hubbard S.S."/>
            <person name="Banfield J.F."/>
        </authorList>
    </citation>
    <scope>NUCLEOTIDE SEQUENCE [LARGE SCALE GENOMIC DNA]</scope>
</reference>
<dbReference type="EC" id="3.1.4.58" evidence="2"/>
<feature type="short sequence motif" description="HXTX 2" evidence="2">
    <location>
        <begin position="131"/>
        <end position="134"/>
    </location>
</feature>
<feature type="active site" description="Proton donor" evidence="2">
    <location>
        <position position="44"/>
    </location>
</feature>
<comment type="caution">
    <text evidence="4">The sequence shown here is derived from an EMBL/GenBank/DDBJ whole genome shotgun (WGS) entry which is preliminary data.</text>
</comment>
<dbReference type="Gene3D" id="3.90.1140.10">
    <property type="entry name" value="Cyclic phosphodiesterase"/>
    <property type="match status" value="1"/>
</dbReference>
<dbReference type="Pfam" id="PF02834">
    <property type="entry name" value="LigT_PEase"/>
    <property type="match status" value="2"/>
</dbReference>
<dbReference type="EMBL" id="MHMT01000014">
    <property type="protein sequence ID" value="OGZ32719.1"/>
    <property type="molecule type" value="Genomic_DNA"/>
</dbReference>
<dbReference type="SUPFAM" id="SSF55144">
    <property type="entry name" value="LigT-like"/>
    <property type="match status" value="1"/>
</dbReference>
<evidence type="ECO:0000313" key="5">
    <source>
        <dbReference type="Proteomes" id="UP000177810"/>
    </source>
</evidence>
<protein>
    <recommendedName>
        <fullName evidence="2">RNA 2',3'-cyclic phosphodiesterase</fullName>
        <shortName evidence="2">RNA 2',3'-CPDase</shortName>
        <ecNumber evidence="2">3.1.4.58</ecNumber>
    </recommendedName>
</protein>
<evidence type="ECO:0000256" key="1">
    <source>
        <dbReference type="ARBA" id="ARBA00022801"/>
    </source>
</evidence>
<dbReference type="HAMAP" id="MF_01940">
    <property type="entry name" value="RNA_CPDase"/>
    <property type="match status" value="1"/>
</dbReference>
<dbReference type="InterPro" id="IPR009097">
    <property type="entry name" value="Cyclic_Pdiesterase"/>
</dbReference>
<dbReference type="GO" id="GO:0008664">
    <property type="term" value="F:RNA 2',3'-cyclic 3'-phosphodiesterase activity"/>
    <property type="evidence" value="ECO:0007669"/>
    <property type="project" value="UniProtKB-EC"/>
</dbReference>